<dbReference type="KEGG" id="odi:ODI_R1200"/>
<evidence type="ECO:0000313" key="3">
    <source>
        <dbReference type="EMBL" id="SOE48046.1"/>
    </source>
</evidence>
<sequence>MMGNPCVDESAGIKPPVTASRQPRAADGHACEACYKTCPSNIKSKFELAVSLHAACPPAVDRCLARHSWRSVCREYPLLRQQGRHLALRRRDLCLQGRLGQRQQEILPGGVWRRFSQPRAGAAGSAWQRRHPGLRLQPEHVLHRPARRAVLLDQHGQQALLAQMRPVPSPVPVNASSWRSVMKTTLPFFLCAVVLAGCAKPAPSPVVIPSETQVKQGTAEPVKK</sequence>
<dbReference type="EMBL" id="FLRC01000042">
    <property type="protein sequence ID" value="SBT26726.1"/>
    <property type="molecule type" value="Genomic_DNA"/>
</dbReference>
<feature type="region of interest" description="Disordered" evidence="1">
    <location>
        <begin position="1"/>
        <end position="22"/>
    </location>
</feature>
<keyword evidence="4" id="KW-1185">Reference proteome</keyword>
<dbReference type="EMBL" id="LT907988">
    <property type="protein sequence ID" value="SOE48046.1"/>
    <property type="molecule type" value="Genomic_DNA"/>
</dbReference>
<reference evidence="2 4" key="1">
    <citation type="submission" date="2016-06" db="EMBL/GenBank/DDBJ databases">
        <authorList>
            <person name="Kjaerup R.B."/>
            <person name="Dalgaard T.S."/>
            <person name="Juul-Madsen H.R."/>
        </authorList>
    </citation>
    <scope>NUCLEOTIDE SEQUENCE [LARGE SCALE GENOMIC DNA]</scope>
    <source>
        <strain evidence="2">Orrdi1</strain>
    </source>
</reference>
<organism evidence="2 4">
    <name type="scientific">Orrella dioscoreae</name>
    <dbReference type="NCBI Taxonomy" id="1851544"/>
    <lineage>
        <taxon>Bacteria</taxon>
        <taxon>Pseudomonadati</taxon>
        <taxon>Pseudomonadota</taxon>
        <taxon>Betaproteobacteria</taxon>
        <taxon>Burkholderiales</taxon>
        <taxon>Alcaligenaceae</taxon>
        <taxon>Orrella</taxon>
    </lineage>
</organism>
<dbReference type="AlphaFoldDB" id="A0A1C3K5E2"/>
<accession>A0A1C3K5E2</accession>
<protein>
    <submittedName>
        <fullName evidence="2">Uncharacterized protein</fullName>
    </submittedName>
</protein>
<name>A0A1C3K5E2_9BURK</name>
<dbReference type="STRING" id="1851544.ODI_01621"/>
<evidence type="ECO:0000313" key="4">
    <source>
        <dbReference type="Proteomes" id="UP000078558"/>
    </source>
</evidence>
<gene>
    <name evidence="2" type="ORF">ODI_01621</name>
    <name evidence="3" type="ORF">ODI_R1200</name>
</gene>
<proteinExistence type="predicted"/>
<evidence type="ECO:0000313" key="2">
    <source>
        <dbReference type="EMBL" id="SBT26726.1"/>
    </source>
</evidence>
<reference evidence="3 4" key="2">
    <citation type="submission" date="2017-08" db="EMBL/GenBank/DDBJ databases">
        <authorList>
            <person name="de Groot N.N."/>
        </authorList>
    </citation>
    <scope>NUCLEOTIDE SEQUENCE [LARGE SCALE GENOMIC DNA]</scope>
    <source>
        <strain evidence="3">Orrdi1</strain>
    </source>
</reference>
<dbReference type="Proteomes" id="UP000078558">
    <property type="component" value="Chromosome I"/>
</dbReference>
<evidence type="ECO:0000256" key="1">
    <source>
        <dbReference type="SAM" id="MobiDB-lite"/>
    </source>
</evidence>